<reference evidence="1 2" key="1">
    <citation type="journal article" date="2023" name="Elife">
        <title>Identification of key yeast species and microbe-microbe interactions impacting larval growth of Drosophila in the wild.</title>
        <authorList>
            <person name="Mure A."/>
            <person name="Sugiura Y."/>
            <person name="Maeda R."/>
            <person name="Honda K."/>
            <person name="Sakurai N."/>
            <person name="Takahashi Y."/>
            <person name="Watada M."/>
            <person name="Katoh T."/>
            <person name="Gotoh A."/>
            <person name="Gotoh Y."/>
            <person name="Taniguchi I."/>
            <person name="Nakamura K."/>
            <person name="Hayashi T."/>
            <person name="Katayama T."/>
            <person name="Uemura T."/>
            <person name="Hattori Y."/>
        </authorList>
    </citation>
    <scope>NUCLEOTIDE SEQUENCE [LARGE SCALE GENOMIC DNA]</scope>
    <source>
        <strain evidence="1 2">SB-73</strain>
    </source>
</reference>
<name>A0AAV5RD15_STABA</name>
<sequence>MSKFSGMDLRLESNFENSISPAKGNRWVCFYLIVKNQVLMPFFQGFTWAVLKDWIVLAKLYSSKNGAQFGKSLRNISSKFKK</sequence>
<dbReference type="EMBL" id="BTGC01000001">
    <property type="protein sequence ID" value="GMM49146.1"/>
    <property type="molecule type" value="Genomic_DNA"/>
</dbReference>
<dbReference type="AlphaFoldDB" id="A0AAV5RD15"/>
<protein>
    <submittedName>
        <fullName evidence="1">Uncharacterized protein</fullName>
    </submittedName>
</protein>
<evidence type="ECO:0000313" key="1">
    <source>
        <dbReference type="EMBL" id="GMM49146.1"/>
    </source>
</evidence>
<organism evidence="1 2">
    <name type="scientific">Starmerella bacillaris</name>
    <name type="common">Yeast</name>
    <name type="synonym">Candida zemplinina</name>
    <dbReference type="NCBI Taxonomy" id="1247836"/>
    <lineage>
        <taxon>Eukaryota</taxon>
        <taxon>Fungi</taxon>
        <taxon>Dikarya</taxon>
        <taxon>Ascomycota</taxon>
        <taxon>Saccharomycotina</taxon>
        <taxon>Dipodascomycetes</taxon>
        <taxon>Dipodascales</taxon>
        <taxon>Trichomonascaceae</taxon>
        <taxon>Starmerella</taxon>
    </lineage>
</organism>
<keyword evidence="2" id="KW-1185">Reference proteome</keyword>
<proteinExistence type="predicted"/>
<evidence type="ECO:0000313" key="2">
    <source>
        <dbReference type="Proteomes" id="UP001362899"/>
    </source>
</evidence>
<comment type="caution">
    <text evidence="1">The sequence shown here is derived from an EMBL/GenBank/DDBJ whole genome shotgun (WGS) entry which is preliminary data.</text>
</comment>
<gene>
    <name evidence="1" type="ORF">DASB73_001040</name>
</gene>
<accession>A0AAV5RD15</accession>
<dbReference type="Proteomes" id="UP001362899">
    <property type="component" value="Unassembled WGS sequence"/>
</dbReference>